<dbReference type="KEGG" id="lnn:F0161_04790"/>
<keyword evidence="1" id="KW-1003">Cell membrane</keyword>
<proteinExistence type="predicted"/>
<evidence type="ECO:0000256" key="3">
    <source>
        <dbReference type="ARBA" id="ARBA00022989"/>
    </source>
</evidence>
<dbReference type="Pfam" id="PF07457">
    <property type="entry name" value="DUF1516"/>
    <property type="match status" value="1"/>
</dbReference>
<dbReference type="RefSeq" id="WP_137602139.1">
    <property type="nucleotide sequence ID" value="NZ_BJEB01000032.1"/>
</dbReference>
<dbReference type="Proteomes" id="UP000325295">
    <property type="component" value="Chromosome"/>
</dbReference>
<feature type="transmembrane region" description="Helical" evidence="5">
    <location>
        <begin position="58"/>
        <end position="81"/>
    </location>
</feature>
<name>A0A5P1X4M7_9LACO</name>
<protein>
    <submittedName>
        <fullName evidence="6">DUF1516 family protein</fullName>
    </submittedName>
</protein>
<reference evidence="6 7" key="1">
    <citation type="submission" date="2019-09" db="EMBL/GenBank/DDBJ databases">
        <title>Complete Genome Sequence of Lactobacillus nenjiangensis SH-Y15, isolated from sauerkraut.</title>
        <authorList>
            <person name="Yang H."/>
        </authorList>
    </citation>
    <scope>NUCLEOTIDE SEQUENCE [LARGE SCALE GENOMIC DNA]</scope>
    <source>
        <strain evidence="6 7">SH-Y15</strain>
    </source>
</reference>
<gene>
    <name evidence="6" type="ORF">F0161_04790</name>
</gene>
<evidence type="ECO:0000256" key="5">
    <source>
        <dbReference type="SAM" id="Phobius"/>
    </source>
</evidence>
<dbReference type="OrthoDB" id="9963799at2"/>
<evidence type="ECO:0000313" key="7">
    <source>
        <dbReference type="Proteomes" id="UP000325295"/>
    </source>
</evidence>
<dbReference type="EMBL" id="CP043939">
    <property type="protein sequence ID" value="QER67238.1"/>
    <property type="molecule type" value="Genomic_DNA"/>
</dbReference>
<sequence length="111" mass="12542">MILVILNCLLLTLLFLAAIIGLRAKTLKKTKNWLVISRVLYLTLLVGRVLISYHFTPLAPLAVSIKLLLVILLIVLIELFFARKQSQTINWKAFTMLSCTFVTSLLINICV</sequence>
<dbReference type="AlphaFoldDB" id="A0A5P1X4M7"/>
<keyword evidence="3 5" id="KW-1133">Transmembrane helix</keyword>
<evidence type="ECO:0000256" key="1">
    <source>
        <dbReference type="ARBA" id="ARBA00022475"/>
    </source>
</evidence>
<dbReference type="InterPro" id="IPR010899">
    <property type="entry name" value="UPF0344"/>
</dbReference>
<accession>A0A5P1X4M7</accession>
<keyword evidence="7" id="KW-1185">Reference proteome</keyword>
<evidence type="ECO:0000313" key="6">
    <source>
        <dbReference type="EMBL" id="QER67238.1"/>
    </source>
</evidence>
<evidence type="ECO:0000256" key="4">
    <source>
        <dbReference type="ARBA" id="ARBA00023136"/>
    </source>
</evidence>
<keyword evidence="2 5" id="KW-0812">Transmembrane</keyword>
<organism evidence="6 7">
    <name type="scientific">Paucilactobacillus nenjiangensis</name>
    <dbReference type="NCBI Taxonomy" id="1296540"/>
    <lineage>
        <taxon>Bacteria</taxon>
        <taxon>Bacillati</taxon>
        <taxon>Bacillota</taxon>
        <taxon>Bacilli</taxon>
        <taxon>Lactobacillales</taxon>
        <taxon>Lactobacillaceae</taxon>
        <taxon>Paucilactobacillus</taxon>
    </lineage>
</organism>
<feature type="transmembrane region" description="Helical" evidence="5">
    <location>
        <begin position="34"/>
        <end position="51"/>
    </location>
</feature>
<evidence type="ECO:0000256" key="2">
    <source>
        <dbReference type="ARBA" id="ARBA00022692"/>
    </source>
</evidence>
<keyword evidence="4 5" id="KW-0472">Membrane</keyword>